<dbReference type="AlphaFoldDB" id="A0A0G4HS58"/>
<accession>A0A0G4HS58</accession>
<dbReference type="InterPro" id="IPR011333">
    <property type="entry name" value="SKP1/BTB/POZ_sf"/>
</dbReference>
<dbReference type="InterPro" id="IPR016073">
    <property type="entry name" value="Skp1_comp_POZ"/>
</dbReference>
<dbReference type="GO" id="GO:0006511">
    <property type="term" value="P:ubiquitin-dependent protein catabolic process"/>
    <property type="evidence" value="ECO:0007669"/>
    <property type="project" value="InterPro"/>
</dbReference>
<feature type="non-terminal residue" evidence="4">
    <location>
        <position position="105"/>
    </location>
</feature>
<evidence type="ECO:0000256" key="1">
    <source>
        <dbReference type="ARBA" id="ARBA00009993"/>
    </source>
</evidence>
<dbReference type="Pfam" id="PF03931">
    <property type="entry name" value="Skp1_POZ"/>
    <property type="match status" value="1"/>
</dbReference>
<dbReference type="SMART" id="SM00512">
    <property type="entry name" value="Skp1"/>
    <property type="match status" value="1"/>
</dbReference>
<evidence type="ECO:0000259" key="3">
    <source>
        <dbReference type="Pfam" id="PF03931"/>
    </source>
</evidence>
<dbReference type="InterPro" id="IPR001232">
    <property type="entry name" value="SKP1-like"/>
</dbReference>
<name>A0A0G4HS58_9ALVE</name>
<dbReference type="CDD" id="cd18322">
    <property type="entry name" value="BTB_POZ_SKP1"/>
    <property type="match status" value="1"/>
</dbReference>
<reference evidence="4" key="1">
    <citation type="submission" date="2014-11" db="EMBL/GenBank/DDBJ databases">
        <authorList>
            <person name="Otto D Thomas"/>
            <person name="Naeem Raeece"/>
        </authorList>
    </citation>
    <scope>NUCLEOTIDE SEQUENCE</scope>
</reference>
<dbReference type="EMBL" id="CDMZ01003681">
    <property type="protein sequence ID" value="CEM47230.1"/>
    <property type="molecule type" value="Genomic_DNA"/>
</dbReference>
<comment type="similarity">
    <text evidence="1">Belongs to the SKP1 family.</text>
</comment>
<organism evidence="4">
    <name type="scientific">Chromera velia CCMP2878</name>
    <dbReference type="NCBI Taxonomy" id="1169474"/>
    <lineage>
        <taxon>Eukaryota</taxon>
        <taxon>Sar</taxon>
        <taxon>Alveolata</taxon>
        <taxon>Colpodellida</taxon>
        <taxon>Chromeraceae</taxon>
        <taxon>Chromera</taxon>
    </lineage>
</organism>
<proteinExistence type="inferred from homology"/>
<dbReference type="SUPFAM" id="SSF54695">
    <property type="entry name" value="POZ domain"/>
    <property type="match status" value="1"/>
</dbReference>
<protein>
    <recommendedName>
        <fullName evidence="3">SKP1 component POZ domain-containing protein</fullName>
    </recommendedName>
</protein>
<evidence type="ECO:0000256" key="2">
    <source>
        <dbReference type="ARBA" id="ARBA00022786"/>
    </source>
</evidence>
<sequence length="105" mass="11881">MTDCEMLTLSSSTGQQFKVPAAVGCMSRLIKNMYEDSGTDETIPLPKVKSHILEKVISYCTHHKDNPPKEVDQPLKPREMNEVVSDWDADFIDVPQDTLFELILV</sequence>
<evidence type="ECO:0000313" key="4">
    <source>
        <dbReference type="EMBL" id="CEM47230.1"/>
    </source>
</evidence>
<dbReference type="PANTHER" id="PTHR11165">
    <property type="entry name" value="SKP1"/>
    <property type="match status" value="1"/>
</dbReference>
<feature type="domain" description="SKP1 component POZ" evidence="3">
    <location>
        <begin position="6"/>
        <end position="65"/>
    </location>
</feature>
<dbReference type="InterPro" id="IPR016897">
    <property type="entry name" value="SKP1"/>
</dbReference>
<gene>
    <name evidence="4" type="ORF">Cvel_30965</name>
</gene>
<keyword evidence="2" id="KW-0833">Ubl conjugation pathway</keyword>
<dbReference type="Gene3D" id="3.30.710.10">
    <property type="entry name" value="Potassium Channel Kv1.1, Chain A"/>
    <property type="match status" value="1"/>
</dbReference>